<sequence length="78" mass="8980">MHKAYVEEVSRFSIDNCTQNSISLKWNKVNDVNGYILDRATTRDGEYDGIAKIEGNSNTEYTDLNLESSKTYYYKVKA</sequence>
<evidence type="ECO:0000313" key="3">
    <source>
        <dbReference type="Proteomes" id="UP000017980"/>
    </source>
</evidence>
<gene>
    <name evidence="2" type="ORF">BN488_00982</name>
</gene>
<dbReference type="Pfam" id="PF00041">
    <property type="entry name" value="fn3"/>
    <property type="match status" value="1"/>
</dbReference>
<reference evidence="2" key="1">
    <citation type="submission" date="2012-11" db="EMBL/GenBank/DDBJ databases">
        <title>Dependencies among metagenomic species, viruses, plasmids and units of genetic variation.</title>
        <authorList>
            <person name="Nielsen H.B."/>
            <person name="Almeida M."/>
            <person name="Juncker A.S."/>
            <person name="Rasmussen S."/>
            <person name="Li J."/>
            <person name="Sunagawa S."/>
            <person name="Plichta D."/>
            <person name="Gautier L."/>
            <person name="Le Chatelier E."/>
            <person name="Peletier E."/>
            <person name="Bonde I."/>
            <person name="Nielsen T."/>
            <person name="Manichanh C."/>
            <person name="Arumugam M."/>
            <person name="Batto J."/>
            <person name="Santos M.B.Q.D."/>
            <person name="Blom N."/>
            <person name="Borruel N."/>
            <person name="Burgdorf K.S."/>
            <person name="Boumezbeur F."/>
            <person name="Casellas F."/>
            <person name="Dore J."/>
            <person name="Guarner F."/>
            <person name="Hansen T."/>
            <person name="Hildebrand F."/>
            <person name="Kaas R.S."/>
            <person name="Kennedy S."/>
            <person name="Kristiansen K."/>
            <person name="Kultima J.R."/>
            <person name="Leonard P."/>
            <person name="Levenez F."/>
            <person name="Lund O."/>
            <person name="Moumen B."/>
            <person name="Le Paslier D."/>
            <person name="Pons N."/>
            <person name="Pedersen O."/>
            <person name="Prifti E."/>
            <person name="Qin J."/>
            <person name="Raes J."/>
            <person name="Tap J."/>
            <person name="Tims S."/>
            <person name="Ussery D.W."/>
            <person name="Yamada T."/>
            <person name="MetaHit consortium"/>
            <person name="Renault P."/>
            <person name="Sicheritz-Ponten T."/>
            <person name="Bork P."/>
            <person name="Wang J."/>
            <person name="Brunak S."/>
            <person name="Ehrlich S.D."/>
        </authorList>
    </citation>
    <scope>NUCLEOTIDE SEQUENCE [LARGE SCALE GENOMIC DNA]</scope>
</reference>
<dbReference type="SUPFAM" id="SSF49265">
    <property type="entry name" value="Fibronectin type III"/>
    <property type="match status" value="1"/>
</dbReference>
<protein>
    <submittedName>
        <fullName evidence="2">N-acetylmuramoyl-L-alanine amidase</fullName>
    </submittedName>
</protein>
<dbReference type="Proteomes" id="UP000017980">
    <property type="component" value="Unassembled WGS sequence"/>
</dbReference>
<feature type="domain" description="Fibronectin type-III" evidence="1">
    <location>
        <begin position="9"/>
        <end position="78"/>
    </location>
</feature>
<dbReference type="AlphaFoldDB" id="R5XC05"/>
<dbReference type="InterPro" id="IPR003961">
    <property type="entry name" value="FN3_dom"/>
</dbReference>
<dbReference type="CDD" id="cd00063">
    <property type="entry name" value="FN3"/>
    <property type="match status" value="1"/>
</dbReference>
<accession>R5XC05</accession>
<dbReference type="InterPro" id="IPR036116">
    <property type="entry name" value="FN3_sf"/>
</dbReference>
<dbReference type="InterPro" id="IPR013783">
    <property type="entry name" value="Ig-like_fold"/>
</dbReference>
<dbReference type="Gene3D" id="2.60.40.10">
    <property type="entry name" value="Immunoglobulins"/>
    <property type="match status" value="1"/>
</dbReference>
<proteinExistence type="predicted"/>
<organism evidence="2 3">
    <name type="scientific">Intestinibacter bartlettii CAG:1329</name>
    <dbReference type="NCBI Taxonomy" id="1263063"/>
    <lineage>
        <taxon>Bacteria</taxon>
        <taxon>Bacillati</taxon>
        <taxon>Bacillota</taxon>
        <taxon>Clostridia</taxon>
        <taxon>Peptostreptococcales</taxon>
        <taxon>Peptostreptococcaceae</taxon>
        <taxon>Intestinibacter</taxon>
    </lineage>
</organism>
<dbReference type="EMBL" id="CBBD010000027">
    <property type="protein sequence ID" value="CDA09929.1"/>
    <property type="molecule type" value="Genomic_DNA"/>
</dbReference>
<comment type="caution">
    <text evidence="2">The sequence shown here is derived from an EMBL/GenBank/DDBJ whole genome shotgun (WGS) entry which is preliminary data.</text>
</comment>
<evidence type="ECO:0000313" key="2">
    <source>
        <dbReference type="EMBL" id="CDA09929.1"/>
    </source>
</evidence>
<name>R5XC05_9FIRM</name>
<evidence type="ECO:0000259" key="1">
    <source>
        <dbReference type="Pfam" id="PF00041"/>
    </source>
</evidence>
<dbReference type="RefSeq" id="WP_022071312.1">
    <property type="nucleotide sequence ID" value="NZ_HF999321.1"/>
</dbReference>